<reference evidence="3" key="1">
    <citation type="submission" date="2022-08" db="UniProtKB">
        <authorList>
            <consortium name="EnsemblMetazoa"/>
        </authorList>
    </citation>
    <scope>IDENTIFICATION</scope>
    <source>
        <strain evidence="3">Israel</strain>
    </source>
</reference>
<keyword evidence="4" id="KW-1185">Reference proteome</keyword>
<dbReference type="EMBL" id="AJVK01035078">
    <property type="status" value="NOT_ANNOTATED_CDS"/>
    <property type="molecule type" value="Genomic_DNA"/>
</dbReference>
<feature type="domain" description="DBC1/CARP1 catalytically inactive NUDIX hydrolase" evidence="2">
    <location>
        <begin position="197"/>
        <end position="328"/>
    </location>
</feature>
<feature type="compositionally biased region" description="Basic residues" evidence="1">
    <location>
        <begin position="67"/>
        <end position="76"/>
    </location>
</feature>
<dbReference type="GO" id="GO:0005634">
    <property type="term" value="C:nucleus"/>
    <property type="evidence" value="ECO:0007669"/>
    <property type="project" value="TreeGrafter"/>
</dbReference>
<dbReference type="VEuPathDB" id="VectorBase:PPAI008440"/>
<dbReference type="GO" id="GO:0006355">
    <property type="term" value="P:regulation of DNA-templated transcription"/>
    <property type="evidence" value="ECO:0007669"/>
    <property type="project" value="InterPro"/>
</dbReference>
<feature type="compositionally biased region" description="Acidic residues" evidence="1">
    <location>
        <begin position="393"/>
        <end position="412"/>
    </location>
</feature>
<dbReference type="EnsemblMetazoa" id="PPAI008440-RA">
    <property type="protein sequence ID" value="PPAI008440-PA"/>
    <property type="gene ID" value="PPAI008440"/>
</dbReference>
<dbReference type="PANTHER" id="PTHR14304:SF11">
    <property type="entry name" value="SAP DOMAIN-CONTAINING PROTEIN"/>
    <property type="match status" value="1"/>
</dbReference>
<sequence>DPRLRDPEPRSDVSARISPSPQRKPQRLSLLQEDDRKRRRETRDKDKYRERRGSTPDRRERSPPRRSPPKKRRTRAIPRYMVQVPKVSLTVKEADVLVLKRRYNNLYIPSDFFHTNVKWPDAFPPNVPFSIHKPCSFHIMRKDVEPVICGELPPEPADADYLFSAKVMLMGSPPMEELYGKCITTAEEREKDDEKDFVHPSRLINFLVGIRGKNEAMAIGGPWSPSMDGENPQSDVSVLIRTAIRSCKSLTGIDLSNCTQWYRFVELYYRRGEVVQKGRVVPPRIETVVIFLPDVRSCIPTRLEWDELQGKYRRALDRILQQDDDASPSDGESLATSGIDQGVVVDKAAAAVAEDEEKSPEVAPKVEEPSVSTDAVAEEKSSAEQEKVPAEAVADEPMADAEAEKESEDVDDPTPVNPDDGGVATEKAQHNLHILIFNKFSTTIYFVLR</sequence>
<dbReference type="Proteomes" id="UP000092462">
    <property type="component" value="Unassembled WGS sequence"/>
</dbReference>
<organism evidence="3 4">
    <name type="scientific">Phlebotomus papatasi</name>
    <name type="common">Sandfly</name>
    <dbReference type="NCBI Taxonomy" id="29031"/>
    <lineage>
        <taxon>Eukaryota</taxon>
        <taxon>Metazoa</taxon>
        <taxon>Ecdysozoa</taxon>
        <taxon>Arthropoda</taxon>
        <taxon>Hexapoda</taxon>
        <taxon>Insecta</taxon>
        <taxon>Pterygota</taxon>
        <taxon>Neoptera</taxon>
        <taxon>Endopterygota</taxon>
        <taxon>Diptera</taxon>
        <taxon>Nematocera</taxon>
        <taxon>Psychodoidea</taxon>
        <taxon>Psychodidae</taxon>
        <taxon>Phlebotomus</taxon>
        <taxon>Phlebotomus</taxon>
    </lineage>
</organism>
<dbReference type="Pfam" id="PF14443">
    <property type="entry name" value="DBC1"/>
    <property type="match status" value="1"/>
</dbReference>
<dbReference type="InterPro" id="IPR025224">
    <property type="entry name" value="CCAR1/CCAR2"/>
</dbReference>
<name>A0A1B0DJL6_PHLPP</name>
<dbReference type="PANTHER" id="PTHR14304">
    <property type="entry name" value="CELL DIVISION CYCLE AND APOPTOSIS REGULATOR PROTEIN"/>
    <property type="match status" value="1"/>
</dbReference>
<feature type="compositionally biased region" description="Basic and acidic residues" evidence="1">
    <location>
        <begin position="1"/>
        <end position="13"/>
    </location>
</feature>
<dbReference type="InterPro" id="IPR025954">
    <property type="entry name" value="DBC1/CARP1_inactive_NUDIX"/>
</dbReference>
<dbReference type="AlphaFoldDB" id="A0A1B0DJL6"/>
<proteinExistence type="predicted"/>
<feature type="compositionally biased region" description="Low complexity" evidence="1">
    <location>
        <begin position="413"/>
        <end position="423"/>
    </location>
</feature>
<feature type="compositionally biased region" description="Basic and acidic residues" evidence="1">
    <location>
        <begin position="377"/>
        <end position="389"/>
    </location>
</feature>
<evidence type="ECO:0000256" key="1">
    <source>
        <dbReference type="SAM" id="MobiDB-lite"/>
    </source>
</evidence>
<accession>A0A1B0DJL6</accession>
<feature type="region of interest" description="Disordered" evidence="1">
    <location>
        <begin position="1"/>
        <end position="77"/>
    </location>
</feature>
<evidence type="ECO:0000313" key="3">
    <source>
        <dbReference type="EnsemblMetazoa" id="PPAI008440-PA"/>
    </source>
</evidence>
<dbReference type="EMBL" id="AJVK01035077">
    <property type="status" value="NOT_ANNOTATED_CDS"/>
    <property type="molecule type" value="Genomic_DNA"/>
</dbReference>
<evidence type="ECO:0000259" key="2">
    <source>
        <dbReference type="SMART" id="SM01122"/>
    </source>
</evidence>
<evidence type="ECO:0000313" key="4">
    <source>
        <dbReference type="Proteomes" id="UP000092462"/>
    </source>
</evidence>
<dbReference type="SMART" id="SM01122">
    <property type="entry name" value="DBC1"/>
    <property type="match status" value="1"/>
</dbReference>
<protein>
    <recommendedName>
        <fullName evidence="2">DBC1/CARP1 catalytically inactive NUDIX hydrolase domain-containing protein</fullName>
    </recommendedName>
</protein>
<feature type="region of interest" description="Disordered" evidence="1">
    <location>
        <begin position="350"/>
        <end position="424"/>
    </location>
</feature>
<dbReference type="VEuPathDB" id="VectorBase:PPAPM1_003496"/>
<feature type="compositionally biased region" description="Basic and acidic residues" evidence="1">
    <location>
        <begin position="33"/>
        <end position="63"/>
    </location>
</feature>